<dbReference type="CDD" id="cd00009">
    <property type="entry name" value="AAA"/>
    <property type="match status" value="1"/>
</dbReference>
<dbReference type="GO" id="GO:0006355">
    <property type="term" value="P:regulation of DNA-templated transcription"/>
    <property type="evidence" value="ECO:0007669"/>
    <property type="project" value="InterPro"/>
</dbReference>
<keyword evidence="2" id="KW-0058">Aromatic hydrocarbons catabolism</keyword>
<dbReference type="InterPro" id="IPR035965">
    <property type="entry name" value="PAS-like_dom_sf"/>
</dbReference>
<evidence type="ECO:0000259" key="11">
    <source>
        <dbReference type="PROSITE" id="PS50113"/>
    </source>
</evidence>
<dbReference type="AlphaFoldDB" id="A0A1M6MKY8"/>
<dbReference type="EMBL" id="FQZL01000044">
    <property type="protein sequence ID" value="SHJ84127.1"/>
    <property type="molecule type" value="Genomic_DNA"/>
</dbReference>
<evidence type="ECO:0000256" key="8">
    <source>
        <dbReference type="SAM" id="Coils"/>
    </source>
</evidence>
<dbReference type="SUPFAM" id="SSF55785">
    <property type="entry name" value="PYP-like sensor domain (PAS domain)"/>
    <property type="match status" value="1"/>
</dbReference>
<dbReference type="NCBIfam" id="TIGR00229">
    <property type="entry name" value="sensory_box"/>
    <property type="match status" value="1"/>
</dbReference>
<dbReference type="Pfam" id="PF00158">
    <property type="entry name" value="Sigma54_activat"/>
    <property type="match status" value="1"/>
</dbReference>
<protein>
    <recommendedName>
        <fullName evidence="7">HTH-type transcriptional regulatory protein TyrR</fullName>
    </recommendedName>
</protein>
<evidence type="ECO:0000256" key="5">
    <source>
        <dbReference type="ARBA" id="ARBA00023125"/>
    </source>
</evidence>
<dbReference type="InterPro" id="IPR025662">
    <property type="entry name" value="Sigma_54_int_dom_ATP-bd_1"/>
</dbReference>
<dbReference type="RefSeq" id="WP_073050895.1">
    <property type="nucleotide sequence ID" value="NZ_FQZL01000044.1"/>
</dbReference>
<dbReference type="Proteomes" id="UP000184052">
    <property type="component" value="Unassembled WGS sequence"/>
</dbReference>
<dbReference type="PROSITE" id="PS00675">
    <property type="entry name" value="SIGMA54_INTERACT_1"/>
    <property type="match status" value="1"/>
</dbReference>
<keyword evidence="1" id="KW-0547">Nucleotide-binding</keyword>
<dbReference type="InterPro" id="IPR000014">
    <property type="entry name" value="PAS"/>
</dbReference>
<feature type="domain" description="PAC" evidence="11">
    <location>
        <begin position="77"/>
        <end position="138"/>
    </location>
</feature>
<evidence type="ECO:0000256" key="1">
    <source>
        <dbReference type="ARBA" id="ARBA00022741"/>
    </source>
</evidence>
<dbReference type="Gene3D" id="3.40.50.300">
    <property type="entry name" value="P-loop containing nucleotide triphosphate hydrolases"/>
    <property type="match status" value="1"/>
</dbReference>
<dbReference type="PROSITE" id="PS50112">
    <property type="entry name" value="PAS"/>
    <property type="match status" value="1"/>
</dbReference>
<keyword evidence="5" id="KW-0238">DNA-binding</keyword>
<dbReference type="InterPro" id="IPR025943">
    <property type="entry name" value="Sigma_54_int_dom_ATP-bd_2"/>
</dbReference>
<dbReference type="InterPro" id="IPR058031">
    <property type="entry name" value="AAA_lid_NorR"/>
</dbReference>
<dbReference type="InterPro" id="IPR002078">
    <property type="entry name" value="Sigma_54_int"/>
</dbReference>
<dbReference type="GO" id="GO:0005524">
    <property type="term" value="F:ATP binding"/>
    <property type="evidence" value="ECO:0007669"/>
    <property type="project" value="UniProtKB-KW"/>
</dbReference>
<keyword evidence="8" id="KW-0175">Coiled coil</keyword>
<evidence type="ECO:0000256" key="2">
    <source>
        <dbReference type="ARBA" id="ARBA00022797"/>
    </source>
</evidence>
<dbReference type="PANTHER" id="PTHR32071:SF57">
    <property type="entry name" value="C4-DICARBOXYLATE TRANSPORT TRANSCRIPTIONAL REGULATORY PROTEIN DCTD"/>
    <property type="match status" value="1"/>
</dbReference>
<dbReference type="Pfam" id="PF25601">
    <property type="entry name" value="AAA_lid_14"/>
    <property type="match status" value="1"/>
</dbReference>
<dbReference type="SUPFAM" id="SSF52540">
    <property type="entry name" value="P-loop containing nucleoside triphosphate hydrolases"/>
    <property type="match status" value="1"/>
</dbReference>
<sequence>MKKFELDEMYKKMEDLEKQYKIQKEIFENSYDGMYITDGKGYTLDVNEAYLNITGLKKNELIGFHMDELINRGYFKESVSIEIIRSGKPKSLIDIFQNGKRCLITGTPVFNDEGEVYRVVTNVRDMTDLMDLQKTLEETRELNAKYENELLYLRNENMEKSDIVGQSKKFRNLMNLVYRVAETDATVLITGETGTGKEIVAREIHRRSKRVDKPFIKVNCAAIPENLLESELFGYEKGAFTGASKNKPGMFELANEGTILLDEIGEMNILLQSKLLRVIQNMEITRLGGVDTIPIDVRLVASTNRNMKKLVDDGSFREDLFYRLNVIPIRTPPLRDRKEDIALLAKYFLTKFNKKYSISKKISGEAIEILSIHSWPGNIRELENLLERLVVTCGEDIIEVECLLNHIDLNRKEMISSVAKIDGSFNERIEALEKRMLQSAADKCRNTREVAGQLGISQPTVVRKMKKYNIRIIR</sequence>
<dbReference type="SMART" id="SM00091">
    <property type="entry name" value="PAS"/>
    <property type="match status" value="1"/>
</dbReference>
<feature type="domain" description="Sigma-54 factor interaction" evidence="9">
    <location>
        <begin position="163"/>
        <end position="391"/>
    </location>
</feature>
<dbReference type="PROSITE" id="PS00688">
    <property type="entry name" value="SIGMA54_INTERACT_3"/>
    <property type="match status" value="1"/>
</dbReference>
<dbReference type="Gene3D" id="1.10.10.60">
    <property type="entry name" value="Homeodomain-like"/>
    <property type="match status" value="1"/>
</dbReference>
<dbReference type="InterPro" id="IPR027417">
    <property type="entry name" value="P-loop_NTPase"/>
</dbReference>
<dbReference type="OrthoDB" id="5411866at2"/>
<name>A0A1M6MKY8_9FIRM</name>
<feature type="domain" description="PAS" evidence="10">
    <location>
        <begin position="19"/>
        <end position="63"/>
    </location>
</feature>
<dbReference type="InterPro" id="IPR009057">
    <property type="entry name" value="Homeodomain-like_sf"/>
</dbReference>
<evidence type="ECO:0000313" key="13">
    <source>
        <dbReference type="Proteomes" id="UP000184052"/>
    </source>
</evidence>
<dbReference type="PROSITE" id="PS50113">
    <property type="entry name" value="PAC"/>
    <property type="match status" value="1"/>
</dbReference>
<evidence type="ECO:0000313" key="12">
    <source>
        <dbReference type="EMBL" id="SHJ84127.1"/>
    </source>
</evidence>
<dbReference type="Gene3D" id="3.30.450.20">
    <property type="entry name" value="PAS domain"/>
    <property type="match status" value="1"/>
</dbReference>
<dbReference type="PANTHER" id="PTHR32071">
    <property type="entry name" value="TRANSCRIPTIONAL REGULATORY PROTEIN"/>
    <property type="match status" value="1"/>
</dbReference>
<evidence type="ECO:0000256" key="4">
    <source>
        <dbReference type="ARBA" id="ARBA00023015"/>
    </source>
</evidence>
<evidence type="ECO:0000259" key="10">
    <source>
        <dbReference type="PROSITE" id="PS50112"/>
    </source>
</evidence>
<evidence type="ECO:0000259" key="9">
    <source>
        <dbReference type="PROSITE" id="PS50045"/>
    </source>
</evidence>
<dbReference type="Pfam" id="PF18024">
    <property type="entry name" value="HTH_50"/>
    <property type="match status" value="1"/>
</dbReference>
<dbReference type="InterPro" id="IPR000700">
    <property type="entry name" value="PAS-assoc_C"/>
</dbReference>
<dbReference type="Pfam" id="PF13426">
    <property type="entry name" value="PAS_9"/>
    <property type="match status" value="1"/>
</dbReference>
<keyword evidence="13" id="KW-1185">Reference proteome</keyword>
<proteinExistence type="predicted"/>
<dbReference type="SMART" id="SM00382">
    <property type="entry name" value="AAA"/>
    <property type="match status" value="1"/>
</dbReference>
<dbReference type="SUPFAM" id="SSF46689">
    <property type="entry name" value="Homeodomain-like"/>
    <property type="match status" value="1"/>
</dbReference>
<dbReference type="InterPro" id="IPR003593">
    <property type="entry name" value="AAA+_ATPase"/>
</dbReference>
<dbReference type="GO" id="GO:0003677">
    <property type="term" value="F:DNA binding"/>
    <property type="evidence" value="ECO:0007669"/>
    <property type="project" value="UniProtKB-KW"/>
</dbReference>
<feature type="coiled-coil region" evidence="8">
    <location>
        <begin position="129"/>
        <end position="156"/>
    </location>
</feature>
<keyword evidence="6" id="KW-0804">Transcription</keyword>
<dbReference type="Gene3D" id="1.10.8.60">
    <property type="match status" value="1"/>
</dbReference>
<gene>
    <name evidence="12" type="ORF">SAMN02745751_03512</name>
</gene>
<dbReference type="CDD" id="cd00130">
    <property type="entry name" value="PAS"/>
    <property type="match status" value="1"/>
</dbReference>
<dbReference type="STRING" id="1121476.SAMN02745751_03512"/>
<accession>A0A1M6MKY8</accession>
<keyword evidence="4" id="KW-0805">Transcription regulation</keyword>
<reference evidence="12 13" key="1">
    <citation type="submission" date="2016-11" db="EMBL/GenBank/DDBJ databases">
        <authorList>
            <person name="Jaros S."/>
            <person name="Januszkiewicz K."/>
            <person name="Wedrychowicz H."/>
        </authorList>
    </citation>
    <scope>NUCLEOTIDE SEQUENCE [LARGE SCALE GENOMIC DNA]</scope>
    <source>
        <strain evidence="12 13">DSM 17477</strain>
    </source>
</reference>
<dbReference type="FunFam" id="3.40.50.300:FF:000006">
    <property type="entry name" value="DNA-binding transcriptional regulator NtrC"/>
    <property type="match status" value="1"/>
</dbReference>
<dbReference type="PROSITE" id="PS00676">
    <property type="entry name" value="SIGMA54_INTERACT_2"/>
    <property type="match status" value="1"/>
</dbReference>
<evidence type="ECO:0000256" key="6">
    <source>
        <dbReference type="ARBA" id="ARBA00023163"/>
    </source>
</evidence>
<evidence type="ECO:0000256" key="7">
    <source>
        <dbReference type="ARBA" id="ARBA00029500"/>
    </source>
</evidence>
<organism evidence="12 13">
    <name type="scientific">Dethiosulfatibacter aminovorans DSM 17477</name>
    <dbReference type="NCBI Taxonomy" id="1121476"/>
    <lineage>
        <taxon>Bacteria</taxon>
        <taxon>Bacillati</taxon>
        <taxon>Bacillota</taxon>
        <taxon>Tissierellia</taxon>
        <taxon>Dethiosulfatibacter</taxon>
    </lineage>
</organism>
<evidence type="ECO:0000256" key="3">
    <source>
        <dbReference type="ARBA" id="ARBA00022840"/>
    </source>
</evidence>
<dbReference type="InterPro" id="IPR025944">
    <property type="entry name" value="Sigma_54_int_dom_CS"/>
</dbReference>
<keyword evidence="3" id="KW-0067">ATP-binding</keyword>
<dbReference type="PROSITE" id="PS50045">
    <property type="entry name" value="SIGMA54_INTERACT_4"/>
    <property type="match status" value="1"/>
</dbReference>
<dbReference type="InterPro" id="IPR030828">
    <property type="entry name" value="HTH_TyrR"/>
</dbReference>